<dbReference type="SUPFAM" id="SSF49503">
    <property type="entry name" value="Cupredoxins"/>
    <property type="match status" value="3"/>
</dbReference>
<dbReference type="PROSITE" id="PS00079">
    <property type="entry name" value="MULTICOPPER_OXIDASE1"/>
    <property type="match status" value="1"/>
</dbReference>
<organism evidence="9 10">
    <name type="scientific">Rotaria sordida</name>
    <dbReference type="NCBI Taxonomy" id="392033"/>
    <lineage>
        <taxon>Eukaryota</taxon>
        <taxon>Metazoa</taxon>
        <taxon>Spiralia</taxon>
        <taxon>Gnathifera</taxon>
        <taxon>Rotifera</taxon>
        <taxon>Eurotatoria</taxon>
        <taxon>Bdelloidea</taxon>
        <taxon>Philodinida</taxon>
        <taxon>Philodinidae</taxon>
        <taxon>Rotaria</taxon>
    </lineage>
</organism>
<proteinExistence type="inferred from homology"/>
<comment type="caution">
    <text evidence="9">The sequence shown here is derived from an EMBL/GenBank/DDBJ whole genome shotgun (WGS) entry which is preliminary data.</text>
</comment>
<dbReference type="Gene3D" id="2.60.40.420">
    <property type="entry name" value="Cupredoxins - blue copper proteins"/>
    <property type="match status" value="3"/>
</dbReference>
<dbReference type="InterPro" id="IPR011707">
    <property type="entry name" value="Cu-oxidase-like_N"/>
</dbReference>
<keyword evidence="3" id="KW-0560">Oxidoreductase</keyword>
<dbReference type="InterPro" id="IPR008972">
    <property type="entry name" value="Cupredoxin"/>
</dbReference>
<dbReference type="Pfam" id="PF07731">
    <property type="entry name" value="Cu-oxidase_2"/>
    <property type="match status" value="1"/>
</dbReference>
<comment type="similarity">
    <text evidence="1">Belongs to the multicopper oxidase family.</text>
</comment>
<dbReference type="PANTHER" id="PTHR11709:SF394">
    <property type="entry name" value="FI03373P-RELATED"/>
    <property type="match status" value="1"/>
</dbReference>
<accession>A0A815S1S6</accession>
<dbReference type="CDD" id="cd13858">
    <property type="entry name" value="CuRO_1_tcLCC2_insect_like"/>
    <property type="match status" value="1"/>
</dbReference>
<feature type="chain" id="PRO_5032945627" description="Laccase" evidence="5">
    <location>
        <begin position="21"/>
        <end position="613"/>
    </location>
</feature>
<evidence type="ECO:0000313" key="10">
    <source>
        <dbReference type="Proteomes" id="UP000663864"/>
    </source>
</evidence>
<evidence type="ECO:0000259" key="6">
    <source>
        <dbReference type="Pfam" id="PF00394"/>
    </source>
</evidence>
<dbReference type="Proteomes" id="UP000663864">
    <property type="component" value="Unassembled WGS sequence"/>
</dbReference>
<dbReference type="InterPro" id="IPR001117">
    <property type="entry name" value="Cu-oxidase_2nd"/>
</dbReference>
<feature type="domain" description="Plastocyanin-like" evidence="6">
    <location>
        <begin position="159"/>
        <end position="331"/>
    </location>
</feature>
<dbReference type="AlphaFoldDB" id="A0A815S1S6"/>
<gene>
    <name evidence="9" type="ORF">ZHD862_LOCUS36622</name>
</gene>
<dbReference type="InterPro" id="IPR033138">
    <property type="entry name" value="Cu_oxidase_CS"/>
</dbReference>
<dbReference type="InterPro" id="IPR045087">
    <property type="entry name" value="Cu-oxidase_fam"/>
</dbReference>
<name>A0A815S1S6_9BILA</name>
<reference evidence="9" key="1">
    <citation type="submission" date="2021-02" db="EMBL/GenBank/DDBJ databases">
        <authorList>
            <person name="Nowell W R."/>
        </authorList>
    </citation>
    <scope>NUCLEOTIDE SEQUENCE</scope>
</reference>
<evidence type="ECO:0000256" key="1">
    <source>
        <dbReference type="ARBA" id="ARBA00010609"/>
    </source>
</evidence>
<evidence type="ECO:0000259" key="7">
    <source>
        <dbReference type="Pfam" id="PF07731"/>
    </source>
</evidence>
<evidence type="ECO:0000256" key="2">
    <source>
        <dbReference type="ARBA" id="ARBA00022723"/>
    </source>
</evidence>
<dbReference type="InterPro" id="IPR011706">
    <property type="entry name" value="Cu-oxidase_C"/>
</dbReference>
<dbReference type="EMBL" id="CAJNOT010006109">
    <property type="protein sequence ID" value="CAF1482376.1"/>
    <property type="molecule type" value="Genomic_DNA"/>
</dbReference>
<dbReference type="GO" id="GO:0016491">
    <property type="term" value="F:oxidoreductase activity"/>
    <property type="evidence" value="ECO:0007669"/>
    <property type="project" value="UniProtKB-KW"/>
</dbReference>
<evidence type="ECO:0000256" key="3">
    <source>
        <dbReference type="ARBA" id="ARBA00023002"/>
    </source>
</evidence>
<dbReference type="Pfam" id="PF00394">
    <property type="entry name" value="Cu-oxidase"/>
    <property type="match status" value="1"/>
</dbReference>
<feature type="domain" description="Plastocyanin-like" evidence="7">
    <location>
        <begin position="412"/>
        <end position="532"/>
    </location>
</feature>
<feature type="signal peptide" evidence="5">
    <location>
        <begin position="1"/>
        <end position="20"/>
    </location>
</feature>
<evidence type="ECO:0000256" key="4">
    <source>
        <dbReference type="ARBA" id="ARBA00023008"/>
    </source>
</evidence>
<evidence type="ECO:0000259" key="8">
    <source>
        <dbReference type="Pfam" id="PF07732"/>
    </source>
</evidence>
<dbReference type="GO" id="GO:0005507">
    <property type="term" value="F:copper ion binding"/>
    <property type="evidence" value="ECO:0007669"/>
    <property type="project" value="InterPro"/>
</dbReference>
<protein>
    <recommendedName>
        <fullName evidence="11">Laccase</fullName>
    </recommendedName>
</protein>
<sequence>MYMVVFTLIFLLTFSDLLHAAHIRHEWTIHYAAYNPDGLYRTVISINDSSDVFKYPGPTIRAQKNDIIEVIVHNEIPTEVTSIHWHGIHQVNTPWMDGVSYITQYPILPLHSFNYTFVANPVGTHWYHSHTGAQYADGLYGILIVEDPNDPYKQLPEFSLIMTEWFHRFAMDQFDILTTHPTKHHHKFPEFVSGTMNGKGRHNCSLIDQSLILLNKTEEEQNQLGDKLVCVPNRPYERFTVTYNETYRFRLIAAGSEFNYKFSIDNHDLTVIAIDGVYVEPYKVQQLWIYIGQRYDVLVTMNQRSSLGVYWIRAAIISNDANQFYAILHYNDTRNETAEPPPSALPQNQTFLLNSLPLVPTTANTHFSLKPPTFNETLIIQTTCEPLAHSCTVNSVKFKMPHEPTLYTLYKRGNQQPTFPNVFDLKLNEHVMIVVNNFQDFGHPFHLHGHSFYVLGVGKKNASGAGEPTIFDPVRDRHTLNFINPPYRDTEQVPELSYIVIGFIADNPGSWLFHCHIAWDMEAGMVAVFNIGDNRIPAPPANYPLLINYEHRMNSILDDLSERYLSNNENTFCIQLATSIQIQSLNVLDMLEDELTCNVTSIDANSFFKQINK</sequence>
<keyword evidence="2" id="KW-0479">Metal-binding</keyword>
<dbReference type="Pfam" id="PF07732">
    <property type="entry name" value="Cu-oxidase_3"/>
    <property type="match status" value="1"/>
</dbReference>
<dbReference type="PANTHER" id="PTHR11709">
    <property type="entry name" value="MULTI-COPPER OXIDASE"/>
    <property type="match status" value="1"/>
</dbReference>
<evidence type="ECO:0000256" key="5">
    <source>
        <dbReference type="SAM" id="SignalP"/>
    </source>
</evidence>
<evidence type="ECO:0008006" key="11">
    <source>
        <dbReference type="Google" id="ProtNLM"/>
    </source>
</evidence>
<feature type="domain" description="Plastocyanin-like" evidence="8">
    <location>
        <begin position="29"/>
        <end position="149"/>
    </location>
</feature>
<keyword evidence="5" id="KW-0732">Signal</keyword>
<evidence type="ECO:0000313" key="9">
    <source>
        <dbReference type="EMBL" id="CAF1482376.1"/>
    </source>
</evidence>
<dbReference type="FunFam" id="2.60.40.420:FF:000045">
    <property type="entry name" value="Laccase 2"/>
    <property type="match status" value="1"/>
</dbReference>
<keyword evidence="4" id="KW-0186">Copper</keyword>